<feature type="transmembrane region" description="Helical" evidence="6">
    <location>
        <begin position="159"/>
        <end position="181"/>
    </location>
</feature>
<dbReference type="AlphaFoldDB" id="A0A8H6Y6W6"/>
<protein>
    <submittedName>
        <fullName evidence="7">TspO/MBR-like protein</fullName>
    </submittedName>
</protein>
<evidence type="ECO:0000256" key="5">
    <source>
        <dbReference type="ARBA" id="ARBA00023136"/>
    </source>
</evidence>
<dbReference type="PANTHER" id="PTHR10057:SF0">
    <property type="entry name" value="TRANSLOCATOR PROTEIN"/>
    <property type="match status" value="1"/>
</dbReference>
<name>A0A8H6Y6W6_9AGAR</name>
<feature type="transmembrane region" description="Helical" evidence="6">
    <location>
        <begin position="102"/>
        <end position="124"/>
    </location>
</feature>
<comment type="caution">
    <text evidence="7">The sequence shown here is derived from an EMBL/GenBank/DDBJ whole genome shotgun (WGS) entry which is preliminary data.</text>
</comment>
<evidence type="ECO:0000313" key="8">
    <source>
        <dbReference type="Proteomes" id="UP000620124"/>
    </source>
</evidence>
<dbReference type="EMBL" id="JACAZI010000009">
    <property type="protein sequence ID" value="KAF7352730.1"/>
    <property type="molecule type" value="Genomic_DNA"/>
</dbReference>
<keyword evidence="8" id="KW-1185">Reference proteome</keyword>
<dbReference type="InterPro" id="IPR004307">
    <property type="entry name" value="TspO_MBR"/>
</dbReference>
<dbReference type="Proteomes" id="UP000620124">
    <property type="component" value="Unassembled WGS sequence"/>
</dbReference>
<accession>A0A8H6Y6W6</accession>
<dbReference type="CDD" id="cd15904">
    <property type="entry name" value="TSPO_MBR"/>
    <property type="match status" value="1"/>
</dbReference>
<dbReference type="FunFam" id="1.20.1260.100:FF:000001">
    <property type="entry name" value="translocator protein 2"/>
    <property type="match status" value="1"/>
</dbReference>
<evidence type="ECO:0000256" key="4">
    <source>
        <dbReference type="ARBA" id="ARBA00022989"/>
    </source>
</evidence>
<organism evidence="7 8">
    <name type="scientific">Mycena venus</name>
    <dbReference type="NCBI Taxonomy" id="2733690"/>
    <lineage>
        <taxon>Eukaryota</taxon>
        <taxon>Fungi</taxon>
        <taxon>Dikarya</taxon>
        <taxon>Basidiomycota</taxon>
        <taxon>Agaricomycotina</taxon>
        <taxon>Agaricomycetes</taxon>
        <taxon>Agaricomycetidae</taxon>
        <taxon>Agaricales</taxon>
        <taxon>Marasmiineae</taxon>
        <taxon>Mycenaceae</taxon>
        <taxon>Mycena</taxon>
    </lineage>
</organism>
<evidence type="ECO:0000256" key="6">
    <source>
        <dbReference type="SAM" id="Phobius"/>
    </source>
</evidence>
<evidence type="ECO:0000256" key="1">
    <source>
        <dbReference type="ARBA" id="ARBA00004141"/>
    </source>
</evidence>
<comment type="subcellular location">
    <subcellularLocation>
        <location evidence="1">Membrane</location>
        <topology evidence="1">Multi-pass membrane protein</topology>
    </subcellularLocation>
</comment>
<dbReference type="InterPro" id="IPR038330">
    <property type="entry name" value="TspO/MBR-related_sf"/>
</dbReference>
<gene>
    <name evidence="7" type="ORF">MVEN_01239200</name>
</gene>
<reference evidence="7" key="1">
    <citation type="submission" date="2020-05" db="EMBL/GenBank/DDBJ databases">
        <title>Mycena genomes resolve the evolution of fungal bioluminescence.</title>
        <authorList>
            <person name="Tsai I.J."/>
        </authorList>
    </citation>
    <scope>NUCLEOTIDE SEQUENCE</scope>
    <source>
        <strain evidence="7">CCC161011</strain>
    </source>
</reference>
<feature type="transmembrane region" description="Helical" evidence="6">
    <location>
        <begin position="69"/>
        <end position="90"/>
    </location>
</feature>
<dbReference type="OrthoDB" id="8841220at2759"/>
<keyword evidence="5 6" id="KW-0472">Membrane</keyword>
<evidence type="ECO:0000313" key="7">
    <source>
        <dbReference type="EMBL" id="KAF7352730.1"/>
    </source>
</evidence>
<evidence type="ECO:0000256" key="2">
    <source>
        <dbReference type="ARBA" id="ARBA00007524"/>
    </source>
</evidence>
<dbReference type="Pfam" id="PF03073">
    <property type="entry name" value="TspO_MBR"/>
    <property type="match status" value="1"/>
</dbReference>
<dbReference type="Gene3D" id="1.20.1260.100">
    <property type="entry name" value="TspO/MBR protein"/>
    <property type="match status" value="1"/>
</dbReference>
<dbReference type="PANTHER" id="PTHR10057">
    <property type="entry name" value="PERIPHERAL-TYPE BENZODIAZEPINE RECEPTOR"/>
    <property type="match status" value="1"/>
</dbReference>
<dbReference type="GO" id="GO:0005741">
    <property type="term" value="C:mitochondrial outer membrane"/>
    <property type="evidence" value="ECO:0007669"/>
    <property type="project" value="TreeGrafter"/>
</dbReference>
<proteinExistence type="inferred from homology"/>
<dbReference type="GO" id="GO:0033013">
    <property type="term" value="P:tetrapyrrole metabolic process"/>
    <property type="evidence" value="ECO:0007669"/>
    <property type="project" value="UniProtKB-ARBA"/>
</dbReference>
<sequence>MSSSDFQLPAFLLSAARIPLVAVGLPLGLGLLSGYPTAKVVQSDWYKACRIQFTHSSRSSPAPAQVFPIVWPLLYLSMGYASHLAVNALDGASSPSVKRSDCMLALALYYAQLGLNILWTPLFFGAKKTGLALIDSGMMAAATFYMTKLLAPHYPAASYLLLPYCIWLSLATYLNGGIWWLNRGAHGSEKQE</sequence>
<evidence type="ECO:0000256" key="3">
    <source>
        <dbReference type="ARBA" id="ARBA00022692"/>
    </source>
</evidence>
<comment type="similarity">
    <text evidence="2">Belongs to the TspO/BZRP family.</text>
</comment>
<keyword evidence="3 6" id="KW-0812">Transmembrane</keyword>
<keyword evidence="4 6" id="KW-1133">Transmembrane helix</keyword>